<sequence length="245" mass="26591">MAIPIDAWSADSCRVSLFVLEPTNLTAAAVFHTLVGEPSSTESVDRKLGQSVAAGPWNGGMLQIVFSVGRIDFLLTPEPPQVPEFVVLAPPVSQRFQELTAAVGSWYETSGAVCMRVAFGARCLYSTPTVEESYKVLAALVRTVRVDYARFREMRFGVNYLGRSAVDAGALINRLSTWSAITLRRAVFAPSGGAVATGSDQYFCVCELDINTDSERKEPLPPPSVSARINELREQAELVLTEGIE</sequence>
<dbReference type="Proteomes" id="UP000630528">
    <property type="component" value="Unassembled WGS sequence"/>
</dbReference>
<evidence type="ECO:0000313" key="1">
    <source>
        <dbReference type="EMBL" id="MBK6006871.1"/>
    </source>
</evidence>
<dbReference type="EMBL" id="JAEPWM010000004">
    <property type="protein sequence ID" value="MBK6006871.1"/>
    <property type="molecule type" value="Genomic_DNA"/>
</dbReference>
<organism evidence="1 2">
    <name type="scientific">Ramlibacter ginsenosidimutans</name>
    <dbReference type="NCBI Taxonomy" id="502333"/>
    <lineage>
        <taxon>Bacteria</taxon>
        <taxon>Pseudomonadati</taxon>
        <taxon>Pseudomonadota</taxon>
        <taxon>Betaproteobacteria</taxon>
        <taxon>Burkholderiales</taxon>
        <taxon>Comamonadaceae</taxon>
        <taxon>Ramlibacter</taxon>
    </lineage>
</organism>
<gene>
    <name evidence="1" type="ORF">JJB11_12290</name>
</gene>
<name>A0A934TTR8_9BURK</name>
<dbReference type="RefSeq" id="WP_201171185.1">
    <property type="nucleotide sequence ID" value="NZ_JAEPWM010000004.1"/>
</dbReference>
<keyword evidence="2" id="KW-1185">Reference proteome</keyword>
<accession>A0A934TTR8</accession>
<dbReference type="AlphaFoldDB" id="A0A934TTR8"/>
<evidence type="ECO:0000313" key="2">
    <source>
        <dbReference type="Proteomes" id="UP000630528"/>
    </source>
</evidence>
<comment type="caution">
    <text evidence="1">The sequence shown here is derived from an EMBL/GenBank/DDBJ whole genome shotgun (WGS) entry which is preliminary data.</text>
</comment>
<protein>
    <submittedName>
        <fullName evidence="1">Uncharacterized protein</fullName>
    </submittedName>
</protein>
<proteinExistence type="predicted"/>
<reference evidence="1" key="2">
    <citation type="submission" date="2021-01" db="EMBL/GenBank/DDBJ databases">
        <authorList>
            <person name="Kang M."/>
        </authorList>
    </citation>
    <scope>NUCLEOTIDE SEQUENCE</scope>
    <source>
        <strain evidence="1">KACC 17527</strain>
    </source>
</reference>
<reference evidence="1" key="1">
    <citation type="journal article" date="2012" name="J. Microbiol. Biotechnol.">
        <title>Ramlibacter ginsenosidimutans sp. nov., with ginsenoside-converting activity.</title>
        <authorList>
            <person name="Wang L."/>
            <person name="An D.S."/>
            <person name="Kim S.G."/>
            <person name="Jin F.X."/>
            <person name="Kim S.C."/>
            <person name="Lee S.T."/>
            <person name="Im W.T."/>
        </authorList>
    </citation>
    <scope>NUCLEOTIDE SEQUENCE</scope>
    <source>
        <strain evidence="1">KACC 17527</strain>
    </source>
</reference>